<evidence type="ECO:0000313" key="4">
    <source>
        <dbReference type="EMBL" id="MCJ1990827.1"/>
    </source>
</evidence>
<evidence type="ECO:0000256" key="2">
    <source>
        <dbReference type="SAM" id="MobiDB-lite"/>
    </source>
</evidence>
<evidence type="ECO:0000259" key="3">
    <source>
        <dbReference type="Pfam" id="PF18476"/>
    </source>
</evidence>
<accession>A0ABT0AVQ7</accession>
<feature type="coiled-coil region" evidence="1">
    <location>
        <begin position="364"/>
        <end position="391"/>
    </location>
</feature>
<evidence type="ECO:0000256" key="1">
    <source>
        <dbReference type="SAM" id="Coils"/>
    </source>
</evidence>
<proteinExistence type="predicted"/>
<dbReference type="Proteomes" id="UP001522450">
    <property type="component" value="Unassembled WGS sequence"/>
</dbReference>
<sequence>MEIIKSPVKISDTYIKALEKVQDNIYIPYLVALEFNFNKSKSKKEKITNIRDYTHKIKKSIDNVKDNINKIDFLNGDAKKDFTNNLTDITNKYYTEITKQIEKNFQSILTDEQDILYERLINIIEHKIGKPYEQEWINEIEQQGEERYNNNIPPGFNDKDKSDSDNPTREYSGIRYQRKYGDLIIWKDILEFTKQNSKKGKKVIFVTNDGTSKNKNDLLYKINNLTVGPHIFLMNELQKESNKELHILNHFRFIQFATDLPNSELDILQETVDNQKKTTESFNKNHYIYRVNKSESEEALYNKRKENRLHRLRGVEKRNLHITLTDIRKDIEDIEDSISENKYRIFKIQKIKNDDNLKYDKETCQEIEFELKQLSAQRDKLNYRLMDMKESYYKLQKYLENIDDMEY</sequence>
<reference evidence="4 5" key="1">
    <citation type="journal article" date="2022" name="Microbiol. Res.">
        <title>Comparative genome analysis, predicted lifestyle and antimicrobial strategies of Lactococcus carnosus and Lactococcus paracarnosus isolated from meat.</title>
        <authorList>
            <person name="Werum V."/>
            <person name="Ehrmann M."/>
            <person name="Vogel R."/>
            <person name="Hilgarth M."/>
        </authorList>
    </citation>
    <scope>NUCLEOTIDE SEQUENCE [LARGE SCALE GENOMIC DNA]</scope>
    <source>
        <strain evidence="4 5">TMW22177</strain>
    </source>
</reference>
<name>A0ABT0AVQ7_9LACT</name>
<keyword evidence="5" id="KW-1185">Reference proteome</keyword>
<dbReference type="Pfam" id="PF18476">
    <property type="entry name" value="PIN_8"/>
    <property type="match status" value="1"/>
</dbReference>
<evidence type="ECO:0000313" key="5">
    <source>
        <dbReference type="Proteomes" id="UP001522450"/>
    </source>
</evidence>
<dbReference type="InterPro" id="IPR041578">
    <property type="entry name" value="PIN_8"/>
</dbReference>
<protein>
    <recommendedName>
        <fullName evidence="3">PIN like domain-containing protein</fullName>
    </recommendedName>
</protein>
<comment type="caution">
    <text evidence="4">The sequence shown here is derived from an EMBL/GenBank/DDBJ whole genome shotgun (WGS) entry which is preliminary data.</text>
</comment>
<dbReference type="EMBL" id="JAAECS010000022">
    <property type="protein sequence ID" value="MCJ1990827.1"/>
    <property type="molecule type" value="Genomic_DNA"/>
</dbReference>
<feature type="domain" description="PIN like" evidence="3">
    <location>
        <begin position="12"/>
        <end position="219"/>
    </location>
</feature>
<feature type="region of interest" description="Disordered" evidence="2">
    <location>
        <begin position="147"/>
        <end position="171"/>
    </location>
</feature>
<gene>
    <name evidence="4" type="ORF">GYN21_11430</name>
</gene>
<organism evidence="4 5">
    <name type="scientific">Pseudolactococcus carnosus</name>
    <dbReference type="NCBI Taxonomy" id="2749961"/>
    <lineage>
        <taxon>Bacteria</taxon>
        <taxon>Bacillati</taxon>
        <taxon>Bacillota</taxon>
        <taxon>Bacilli</taxon>
        <taxon>Lactobacillales</taxon>
        <taxon>Streptococcaceae</taxon>
        <taxon>Pseudolactococcus</taxon>
    </lineage>
</organism>
<keyword evidence="1" id="KW-0175">Coiled coil</keyword>
<feature type="compositionally biased region" description="Basic and acidic residues" evidence="2">
    <location>
        <begin position="157"/>
        <end position="168"/>
    </location>
</feature>